<gene>
    <name evidence="1" type="ORF">A2782_03310</name>
</gene>
<name>A0A1G1V050_9BACT</name>
<protein>
    <submittedName>
        <fullName evidence="1">Uncharacterized protein</fullName>
    </submittedName>
</protein>
<reference evidence="1 2" key="1">
    <citation type="journal article" date="2016" name="Nat. Commun.">
        <title>Thousands of microbial genomes shed light on interconnected biogeochemical processes in an aquifer system.</title>
        <authorList>
            <person name="Anantharaman K."/>
            <person name="Brown C.T."/>
            <person name="Hug L.A."/>
            <person name="Sharon I."/>
            <person name="Castelle C.J."/>
            <person name="Probst A.J."/>
            <person name="Thomas B.C."/>
            <person name="Singh A."/>
            <person name="Wilkins M.J."/>
            <person name="Karaoz U."/>
            <person name="Brodie E.L."/>
            <person name="Williams K.H."/>
            <person name="Hubbard S.S."/>
            <person name="Banfield J.F."/>
        </authorList>
    </citation>
    <scope>NUCLEOTIDE SEQUENCE [LARGE SCALE GENOMIC DNA]</scope>
</reference>
<sequence>MAAMVVLLLFAILTESRIMAKWGETAGEEVVLHVLKLVIVMVFRIMEKPVLTVEGEGVELALLTIA</sequence>
<dbReference type="AlphaFoldDB" id="A0A1G1V050"/>
<accession>A0A1G1V050</accession>
<dbReference type="EMBL" id="MHBW01000021">
    <property type="protein sequence ID" value="OGY08754.1"/>
    <property type="molecule type" value="Genomic_DNA"/>
</dbReference>
<evidence type="ECO:0000313" key="1">
    <source>
        <dbReference type="EMBL" id="OGY08754.1"/>
    </source>
</evidence>
<comment type="caution">
    <text evidence="1">The sequence shown here is derived from an EMBL/GenBank/DDBJ whole genome shotgun (WGS) entry which is preliminary data.</text>
</comment>
<evidence type="ECO:0000313" key="2">
    <source>
        <dbReference type="Proteomes" id="UP000177967"/>
    </source>
</evidence>
<dbReference type="Proteomes" id="UP000177967">
    <property type="component" value="Unassembled WGS sequence"/>
</dbReference>
<proteinExistence type="predicted"/>
<organism evidence="1 2">
    <name type="scientific">Candidatus Blackburnbacteria bacterium RIFCSPHIGHO2_01_FULL_43_15b</name>
    <dbReference type="NCBI Taxonomy" id="1797513"/>
    <lineage>
        <taxon>Bacteria</taxon>
        <taxon>Candidatus Blackburniibacteriota</taxon>
    </lineage>
</organism>